<dbReference type="PANTHER" id="PTHR22550:SF5">
    <property type="entry name" value="LEUCINE ZIPPER PROTEIN 4"/>
    <property type="match status" value="1"/>
</dbReference>
<dbReference type="AlphaFoldDB" id="A0A1I4D0B8"/>
<dbReference type="GO" id="GO:0009847">
    <property type="term" value="P:spore germination"/>
    <property type="evidence" value="ECO:0007669"/>
    <property type="project" value="InterPro"/>
</dbReference>
<dbReference type="InterPro" id="IPR050768">
    <property type="entry name" value="UPF0353/GerABKA_families"/>
</dbReference>
<reference evidence="5" key="1">
    <citation type="submission" date="2016-10" db="EMBL/GenBank/DDBJ databases">
        <authorList>
            <person name="Varghese N."/>
            <person name="Submissions S."/>
        </authorList>
    </citation>
    <scope>NUCLEOTIDE SEQUENCE [LARGE SCALE GENOMIC DNA]</scope>
    <source>
        <strain evidence="5">OK042</strain>
    </source>
</reference>
<keyword evidence="3" id="KW-1133">Transmembrane helix</keyword>
<dbReference type="InterPro" id="IPR004995">
    <property type="entry name" value="Spore_Ger"/>
</dbReference>
<keyword evidence="3" id="KW-0812">Transmembrane</keyword>
<gene>
    <name evidence="4" type="ORF">SAMN05518846_1224</name>
</gene>
<keyword evidence="2 3" id="KW-0472">Membrane</keyword>
<dbReference type="PANTHER" id="PTHR22550">
    <property type="entry name" value="SPORE GERMINATION PROTEIN"/>
    <property type="match status" value="1"/>
</dbReference>
<accession>A0A1I4D0B8</accession>
<proteinExistence type="inferred from homology"/>
<dbReference type="STRING" id="1884381.SAMN05518846_1224"/>
<dbReference type="PIRSF" id="PIRSF005690">
    <property type="entry name" value="GerBA"/>
    <property type="match status" value="1"/>
</dbReference>
<evidence type="ECO:0000256" key="2">
    <source>
        <dbReference type="ARBA" id="ARBA00023136"/>
    </source>
</evidence>
<evidence type="ECO:0000256" key="1">
    <source>
        <dbReference type="ARBA" id="ARBA00005278"/>
    </source>
</evidence>
<keyword evidence="5" id="KW-1185">Reference proteome</keyword>
<dbReference type="GO" id="GO:0016020">
    <property type="term" value="C:membrane"/>
    <property type="evidence" value="ECO:0007669"/>
    <property type="project" value="InterPro"/>
</dbReference>
<feature type="transmembrane region" description="Helical" evidence="3">
    <location>
        <begin position="6"/>
        <end position="25"/>
    </location>
</feature>
<feature type="transmembrane region" description="Helical" evidence="3">
    <location>
        <begin position="341"/>
        <end position="360"/>
    </location>
</feature>
<feature type="transmembrane region" description="Helical" evidence="3">
    <location>
        <begin position="415"/>
        <end position="434"/>
    </location>
</feature>
<dbReference type="Pfam" id="PF03323">
    <property type="entry name" value="GerA"/>
    <property type="match status" value="1"/>
</dbReference>
<organism evidence="4 5">
    <name type="scientific">Brevibacillus centrosporus</name>
    <dbReference type="NCBI Taxonomy" id="54910"/>
    <lineage>
        <taxon>Bacteria</taxon>
        <taxon>Bacillati</taxon>
        <taxon>Bacillota</taxon>
        <taxon>Bacilli</taxon>
        <taxon>Bacillales</taxon>
        <taxon>Paenibacillaceae</taxon>
        <taxon>Brevibacillus</taxon>
    </lineage>
</organism>
<dbReference type="Proteomes" id="UP000198915">
    <property type="component" value="Unassembled WGS sequence"/>
</dbReference>
<name>A0A1I4D0B8_9BACL</name>
<evidence type="ECO:0000313" key="4">
    <source>
        <dbReference type="EMBL" id="SFK86300.1"/>
    </source>
</evidence>
<feature type="transmembrane region" description="Helical" evidence="3">
    <location>
        <begin position="468"/>
        <end position="489"/>
    </location>
</feature>
<feature type="transmembrane region" description="Helical" evidence="3">
    <location>
        <begin position="440"/>
        <end position="461"/>
    </location>
</feature>
<evidence type="ECO:0000256" key="3">
    <source>
        <dbReference type="SAM" id="Phobius"/>
    </source>
</evidence>
<protein>
    <submittedName>
        <fullName evidence="4">Spore germination protein KA/spore germination protein</fullName>
    </submittedName>
</protein>
<evidence type="ECO:0000313" key="5">
    <source>
        <dbReference type="Proteomes" id="UP000198915"/>
    </source>
</evidence>
<dbReference type="EMBL" id="FORT01000022">
    <property type="protein sequence ID" value="SFK86300.1"/>
    <property type="molecule type" value="Genomic_DNA"/>
</dbReference>
<sequence>MHGVRGPFFIGFSFPFLGTLSVHLYRKERIKGGRALSQFWKAWQRRKETLQSQSLNLHADKSMESVSDLILCEDVSENVSLIREELGKCDDLVIRRFQNKDNKDCAIFFLDGMVDRNIISDFIIRYTTTRDVTYEGPATNELEATDSLRQVIRNILSGTAVLLIDGNNQAYLNNTRGWDRRSVEEPQTESVVRGPRDGFCETLCVNSALIRFRLKDPNLRVRHMVVGQRTQTDIYVMYIEGLAHQPIVEEVISRIDKINVDAVLESGYIEQMIQDRRWSPFPQIQNTERPDKVVANLLEGKVGILVDGTPFGLIAPAVFSQFYQSPEDYYERFYIATLIRFIRIISISIALLLPSMYIAFSSFHPEMIPSRLVIAMAAGRSTVPFPSLVEALFMELAIEILREASVRLPGPIGPTIGIVGALVVGEAAVSAGLVSPVMVIIVAVTTIGSFASPSYSAAIAIRMLRFPVMLLAGMFGLYGIMLFLIVILVHLSSIKSFGVPYMSPLSPLNLLGMRDLFIRAPHHLMKTRPSMFHVHDKVRMREEDKP</sequence>
<comment type="similarity">
    <text evidence="1">Belongs to the GerABKA family.</text>
</comment>